<feature type="transmembrane region" description="Helical" evidence="2">
    <location>
        <begin position="560"/>
        <end position="587"/>
    </location>
</feature>
<dbReference type="PANTHER" id="PTHR11161:SF71">
    <property type="entry name" value="NOSE RESISTANT-TO-FLUOXETINE PROTEIN N-TERMINAL DOMAIN-CONTAINING PROTEIN"/>
    <property type="match status" value="1"/>
</dbReference>
<feature type="domain" description="DRBM" evidence="3">
    <location>
        <begin position="780"/>
        <end position="848"/>
    </location>
</feature>
<evidence type="ECO:0000256" key="1">
    <source>
        <dbReference type="PROSITE-ProRule" id="PRU00266"/>
    </source>
</evidence>
<keyword evidence="2" id="KW-0812">Transmembrane</keyword>
<feature type="transmembrane region" description="Helical" evidence="2">
    <location>
        <begin position="423"/>
        <end position="443"/>
    </location>
</feature>
<feature type="transmembrane region" description="Helical" evidence="2">
    <location>
        <begin position="215"/>
        <end position="236"/>
    </location>
</feature>
<dbReference type="GO" id="GO:0016747">
    <property type="term" value="F:acyltransferase activity, transferring groups other than amino-acyl groups"/>
    <property type="evidence" value="ECO:0007669"/>
    <property type="project" value="InterPro"/>
</dbReference>
<dbReference type="Proteomes" id="UP000325440">
    <property type="component" value="Unassembled WGS sequence"/>
</dbReference>
<dbReference type="InterPro" id="IPR052728">
    <property type="entry name" value="O2_lipid_transport_reg"/>
</dbReference>
<keyword evidence="2" id="KW-1133">Transmembrane helix</keyword>
<name>A0A5E4M1A7_9HEMI</name>
<evidence type="ECO:0000259" key="3">
    <source>
        <dbReference type="PROSITE" id="PS50137"/>
    </source>
</evidence>
<evidence type="ECO:0000313" key="5">
    <source>
        <dbReference type="Proteomes" id="UP000325440"/>
    </source>
</evidence>
<keyword evidence="2" id="KW-0472">Membrane</keyword>
<dbReference type="OrthoDB" id="10006435at2759"/>
<dbReference type="InterPro" id="IPR002656">
    <property type="entry name" value="Acyl_transf_3_dom"/>
</dbReference>
<gene>
    <name evidence="4" type="ORF">CINCED_3A002687</name>
</gene>
<dbReference type="Gene3D" id="3.30.160.20">
    <property type="match status" value="2"/>
</dbReference>
<organism evidence="4 5">
    <name type="scientific">Cinara cedri</name>
    <dbReference type="NCBI Taxonomy" id="506608"/>
    <lineage>
        <taxon>Eukaryota</taxon>
        <taxon>Metazoa</taxon>
        <taxon>Ecdysozoa</taxon>
        <taxon>Arthropoda</taxon>
        <taxon>Hexapoda</taxon>
        <taxon>Insecta</taxon>
        <taxon>Pterygota</taxon>
        <taxon>Neoptera</taxon>
        <taxon>Paraneoptera</taxon>
        <taxon>Hemiptera</taxon>
        <taxon>Sternorrhyncha</taxon>
        <taxon>Aphidomorpha</taxon>
        <taxon>Aphidoidea</taxon>
        <taxon>Aphididae</taxon>
        <taxon>Lachninae</taxon>
        <taxon>Cinara</taxon>
    </lineage>
</organism>
<feature type="transmembrane region" description="Helical" evidence="2">
    <location>
        <begin position="360"/>
        <end position="381"/>
    </location>
</feature>
<feature type="transmembrane region" description="Helical" evidence="2">
    <location>
        <begin position="449"/>
        <end position="470"/>
    </location>
</feature>
<proteinExistence type="predicted"/>
<accession>A0A5E4M1A7</accession>
<keyword evidence="5" id="KW-1185">Reference proteome</keyword>
<dbReference type="PANTHER" id="PTHR11161">
    <property type="entry name" value="O-ACYLTRANSFERASE"/>
    <property type="match status" value="1"/>
</dbReference>
<reference evidence="4 5" key="1">
    <citation type="submission" date="2019-08" db="EMBL/GenBank/DDBJ databases">
        <authorList>
            <person name="Alioto T."/>
            <person name="Alioto T."/>
            <person name="Gomez Garrido J."/>
        </authorList>
    </citation>
    <scope>NUCLEOTIDE SEQUENCE [LARGE SCALE GENOMIC DNA]</scope>
</reference>
<dbReference type="EMBL" id="CABPRJ010000003">
    <property type="protein sequence ID" value="VVC24589.1"/>
    <property type="molecule type" value="Genomic_DNA"/>
</dbReference>
<sequence>MNVLAIIFIATAVITVFGQLNFQSKLWVTKILSNTLDEYTPDGGIICRRHGLEYRDGLKNLKLWATQMYDSSSKFPTGILVGRSFDFGNFDECLKTTTIGLEFKPQYCIINVRFSPTTKLYPNYYNITPSNLNPTDSVWEATKYDSSPMKIQHNEINTALCVPSSCTHSDLQTTLSPKITSMFHNYQLNATVTVNAAYCTMQQELKPTKLMGYQIFWGVLLLIMSITLIGSLYDIYTKEENRSGHKSFFITFSFPANVKRLFVSSNKTENLSCIDILKTHACVLVIVGQRMMYTAGQPLKNSKKVEEVALHLLYAMIRNGSLVVDFFFVISGFLTFHFLYDELVNTKRINVPLLLLWRWLRLMPVYGLMIAFHAFVLLHLADGPLWKSIAFQESYNCRQYWWSNLLFINNYVNANRPCIIQSWYLACDMQFFVAGIILVFFVWKYQKYGVYLMWITIFVSGLIPALIVYAHQFYPTFMDSISMLNYLPDHQSYTVLYVPSHTRSTPYFVGIFAAYVYRYLKLDMPKFRFPYSKTLLTILITVYPLVLMTIYVFYIREYDLWLSVIYTFMFRTVFSTIVSMFIIICAINGFFKGLWLRVFIPLSKLTYGAYLGGLSMQLLQVASMRAPTYFNDSLLLEDHMQLARHDLKKKQTENWVNVTNQSKQSSQSELYEAEKYQIFTYINNFITKLSIEKERLNNSKLSNDQIKSKVIWMEKSIESAITRYNEIGRFLKLPIEDLYPEIKTKKEPLQLNYISKQRRQTIEWDQKFKESQLIITDLRSPMEILINRIVDHGITPTYRFLTKISIPEQQFIYNYSCSLFGMYVEGSSTSKSKAKENTAIEMLNAILKKQKTRSLSTHIRPFNEKEQKFIGQLIKSKANYVNVLESLCIKNMYPPPVYTLLSGKYNDLKLENHYSIQCDAMDCVAIGHSNRKSTAKQISAQNIINLWEKNMYSNNKSSNQSELLKK</sequence>
<dbReference type="Pfam" id="PF20146">
    <property type="entry name" value="NRF"/>
    <property type="match status" value="1"/>
</dbReference>
<evidence type="ECO:0000313" key="4">
    <source>
        <dbReference type="EMBL" id="VVC24589.1"/>
    </source>
</evidence>
<dbReference type="PROSITE" id="PS50137">
    <property type="entry name" value="DS_RBD"/>
    <property type="match status" value="1"/>
</dbReference>
<dbReference type="AlphaFoldDB" id="A0A5E4M1A7"/>
<dbReference type="SUPFAM" id="SSF54768">
    <property type="entry name" value="dsRNA-binding domain-like"/>
    <property type="match status" value="2"/>
</dbReference>
<dbReference type="Pfam" id="PF01757">
    <property type="entry name" value="Acyl_transf_3"/>
    <property type="match status" value="1"/>
</dbReference>
<dbReference type="GO" id="GO:0010468">
    <property type="term" value="P:regulation of gene expression"/>
    <property type="evidence" value="ECO:0007669"/>
    <property type="project" value="UniProtKB-ARBA"/>
</dbReference>
<dbReference type="GO" id="GO:0003723">
    <property type="term" value="F:RNA binding"/>
    <property type="evidence" value="ECO:0007669"/>
    <property type="project" value="UniProtKB-UniRule"/>
</dbReference>
<feature type="transmembrane region" description="Helical" evidence="2">
    <location>
        <begin position="534"/>
        <end position="554"/>
    </location>
</feature>
<dbReference type="InterPro" id="IPR006621">
    <property type="entry name" value="Nose-resist-to-fluoxetine_N"/>
</dbReference>
<feature type="transmembrane region" description="Helical" evidence="2">
    <location>
        <begin position="322"/>
        <end position="340"/>
    </location>
</feature>
<protein>
    <submittedName>
        <fullName evidence="4">Nose resistant-to-fluoxetine protein, N-terminal,Double-stranded RNA-binding</fullName>
    </submittedName>
</protein>
<dbReference type="SMART" id="SM00703">
    <property type="entry name" value="NRF"/>
    <property type="match status" value="1"/>
</dbReference>
<keyword evidence="1" id="KW-0694">RNA-binding</keyword>
<dbReference type="InterPro" id="IPR014720">
    <property type="entry name" value="dsRBD_dom"/>
</dbReference>
<evidence type="ECO:0000256" key="2">
    <source>
        <dbReference type="SAM" id="Phobius"/>
    </source>
</evidence>